<dbReference type="RefSeq" id="WP_313983714.1">
    <property type="nucleotide sequence ID" value="NZ_JASJOS010000011.1"/>
</dbReference>
<protein>
    <submittedName>
        <fullName evidence="15">TonB-dependent receptor</fullName>
    </submittedName>
</protein>
<gene>
    <name evidence="15" type="ORF">QNI16_24145</name>
</gene>
<evidence type="ECO:0000256" key="8">
    <source>
        <dbReference type="ARBA" id="ARBA00023170"/>
    </source>
</evidence>
<keyword evidence="8 15" id="KW-0675">Receptor</keyword>
<keyword evidence="6 11" id="KW-0798">TonB box</keyword>
<keyword evidence="4 10" id="KW-0812">Transmembrane</keyword>
<feature type="domain" description="TonB-dependent receptor plug" evidence="14">
    <location>
        <begin position="123"/>
        <end position="232"/>
    </location>
</feature>
<evidence type="ECO:0000256" key="7">
    <source>
        <dbReference type="ARBA" id="ARBA00023136"/>
    </source>
</evidence>
<sequence length="1001" mass="109141">MRPFSTKKIFLALSFLIGILTQTEAQSVTVSGTITDSLTKAPLAGVSITVKGKVLGTTTDTKGNFLLTTNTPPPFILTISSVGYKTLEQEITSSKSDLTIEMTEQVILGQEVVVAASRVEESVMQSPVTIEKLDLRSIRYAATPSFFDALINLKGVEMSSQSLLFRSINTRGFNSNGNTRVVQLIDGMDNQAPGLNFAVGNVVGISELDLESVEMLPGAASALYGPNAINGIILMNSKNPFQYQGLSGYAKAGIMNESNRSEATTPFYDFALRYAKAFNDKIAFKININYLTAKDWQATDTRDQSLLNGSSLSSTQQTNPGYNGINTYGDETNVNLYTSLYGNGQPGTGAGGTSQFLGAIATTQIPQAGNKTLPELTGLTPQQLFNQMIPNVAVSRTGYAERDLANYNTHSLKLSGALHWRITEGVEAILQANYGTGTTVYTGSDRYSLANFNLGQYKAEVRGSNFFVRTYTTQENSGDSYAIGVLGSGVNEAWKPSTTWFPQYFGAYATGAFQTYATALLVALASGQSGENAIAAAQAAAGSNAGTIHNQARGVADQGRLVPGTTAFNDAVSAIKSRPIPGNSEGVGARFTDKTNMYHVEGMYNFNKLLSPSMVEIIVGGNYRLYTLNSNKTLFATDDNGNEFKIHEYGGYIQGGKKLLEDKLKLTASVRYDKNQNFKGQFNPRASAVLTLAKVHNIRASFQTGFRIPTTQAQYIDLLTPQSRILGGLPIFRERYNMVNNPVYTLQSVQAFGAAVQQGQNPQQAASLLQQHIFQDYQPERVRTVEVGYKGLISNRLFIDAYYYYNTFVNFDGGQVVVQDIPNDGVSSPISLLSSTTRSVYSFPVNVTQNLNNHGWALGIDYLLPKNFTVGGNVSYNKLLNTDKLPAGFETAFNTPEYRYNLSFGNRNVIKNLGFSLTWRWQDQFVWQSSFVGGVIRGQNKSIVPAYGTLDAQVNYKVTAIKSIIKLGGSNILNKGYTQSWGNPTFGGMYYVSILFDQFMN</sequence>
<dbReference type="Pfam" id="PF00593">
    <property type="entry name" value="TonB_dep_Rec_b-barrel"/>
    <property type="match status" value="1"/>
</dbReference>
<proteinExistence type="inferred from homology"/>
<keyword evidence="2 10" id="KW-0813">Transport</keyword>
<dbReference type="GO" id="GO:0044718">
    <property type="term" value="P:siderophore transmembrane transport"/>
    <property type="evidence" value="ECO:0007669"/>
    <property type="project" value="TreeGrafter"/>
</dbReference>
<evidence type="ECO:0000256" key="5">
    <source>
        <dbReference type="ARBA" id="ARBA00022729"/>
    </source>
</evidence>
<dbReference type="SUPFAM" id="SSF56935">
    <property type="entry name" value="Porins"/>
    <property type="match status" value="1"/>
</dbReference>
<evidence type="ECO:0000256" key="3">
    <source>
        <dbReference type="ARBA" id="ARBA00022452"/>
    </source>
</evidence>
<dbReference type="Pfam" id="PF07715">
    <property type="entry name" value="Plug"/>
    <property type="match status" value="1"/>
</dbReference>
<dbReference type="AlphaFoldDB" id="A0AAE3QQH2"/>
<feature type="chain" id="PRO_5041926803" evidence="12">
    <location>
        <begin position="26"/>
        <end position="1001"/>
    </location>
</feature>
<dbReference type="PANTHER" id="PTHR30069:SF29">
    <property type="entry name" value="HEMOGLOBIN AND HEMOGLOBIN-HAPTOGLOBIN-BINDING PROTEIN 1-RELATED"/>
    <property type="match status" value="1"/>
</dbReference>
<dbReference type="Pfam" id="PF13715">
    <property type="entry name" value="CarbopepD_reg_2"/>
    <property type="match status" value="1"/>
</dbReference>
<accession>A0AAE3QQH2</accession>
<dbReference type="PROSITE" id="PS52016">
    <property type="entry name" value="TONB_DEPENDENT_REC_3"/>
    <property type="match status" value="1"/>
</dbReference>
<dbReference type="Proteomes" id="UP001241110">
    <property type="component" value="Unassembled WGS sequence"/>
</dbReference>
<evidence type="ECO:0000256" key="12">
    <source>
        <dbReference type="SAM" id="SignalP"/>
    </source>
</evidence>
<dbReference type="EMBL" id="JASJOS010000011">
    <property type="protein sequence ID" value="MDJ1483612.1"/>
    <property type="molecule type" value="Genomic_DNA"/>
</dbReference>
<keyword evidence="3 10" id="KW-1134">Transmembrane beta strand</keyword>
<name>A0AAE3QQH2_9BACT</name>
<keyword evidence="5 12" id="KW-0732">Signal</keyword>
<evidence type="ECO:0000259" key="13">
    <source>
        <dbReference type="Pfam" id="PF00593"/>
    </source>
</evidence>
<evidence type="ECO:0000259" key="14">
    <source>
        <dbReference type="Pfam" id="PF07715"/>
    </source>
</evidence>
<evidence type="ECO:0000256" key="2">
    <source>
        <dbReference type="ARBA" id="ARBA00022448"/>
    </source>
</evidence>
<evidence type="ECO:0000256" key="6">
    <source>
        <dbReference type="ARBA" id="ARBA00023077"/>
    </source>
</evidence>
<dbReference type="SUPFAM" id="SSF49464">
    <property type="entry name" value="Carboxypeptidase regulatory domain-like"/>
    <property type="match status" value="1"/>
</dbReference>
<dbReference type="InterPro" id="IPR008969">
    <property type="entry name" value="CarboxyPept-like_regulatory"/>
</dbReference>
<dbReference type="InterPro" id="IPR036942">
    <property type="entry name" value="Beta-barrel_TonB_sf"/>
</dbReference>
<dbReference type="Gene3D" id="2.170.130.10">
    <property type="entry name" value="TonB-dependent receptor, plug domain"/>
    <property type="match status" value="1"/>
</dbReference>
<comment type="subcellular location">
    <subcellularLocation>
        <location evidence="1 10">Cell outer membrane</location>
        <topology evidence="1 10">Multi-pass membrane protein</topology>
    </subcellularLocation>
</comment>
<dbReference type="GO" id="GO:0015344">
    <property type="term" value="F:siderophore uptake transmembrane transporter activity"/>
    <property type="evidence" value="ECO:0007669"/>
    <property type="project" value="TreeGrafter"/>
</dbReference>
<comment type="caution">
    <text evidence="15">The sequence shown here is derived from an EMBL/GenBank/DDBJ whole genome shotgun (WGS) entry which is preliminary data.</text>
</comment>
<dbReference type="InterPro" id="IPR039426">
    <property type="entry name" value="TonB-dep_rcpt-like"/>
</dbReference>
<keyword evidence="9 10" id="KW-0998">Cell outer membrane</keyword>
<evidence type="ECO:0000256" key="1">
    <source>
        <dbReference type="ARBA" id="ARBA00004571"/>
    </source>
</evidence>
<keyword evidence="7 10" id="KW-0472">Membrane</keyword>
<evidence type="ECO:0000256" key="4">
    <source>
        <dbReference type="ARBA" id="ARBA00022692"/>
    </source>
</evidence>
<dbReference type="InterPro" id="IPR000531">
    <property type="entry name" value="Beta-barrel_TonB"/>
</dbReference>
<dbReference type="GO" id="GO:0009279">
    <property type="term" value="C:cell outer membrane"/>
    <property type="evidence" value="ECO:0007669"/>
    <property type="project" value="UniProtKB-SubCell"/>
</dbReference>
<evidence type="ECO:0000256" key="10">
    <source>
        <dbReference type="PROSITE-ProRule" id="PRU01360"/>
    </source>
</evidence>
<dbReference type="InterPro" id="IPR012910">
    <property type="entry name" value="Plug_dom"/>
</dbReference>
<dbReference type="InterPro" id="IPR037066">
    <property type="entry name" value="Plug_dom_sf"/>
</dbReference>
<comment type="similarity">
    <text evidence="10 11">Belongs to the TonB-dependent receptor family.</text>
</comment>
<organism evidence="15 16">
    <name type="scientific">Xanthocytophaga flava</name>
    <dbReference type="NCBI Taxonomy" id="3048013"/>
    <lineage>
        <taxon>Bacteria</taxon>
        <taxon>Pseudomonadati</taxon>
        <taxon>Bacteroidota</taxon>
        <taxon>Cytophagia</taxon>
        <taxon>Cytophagales</taxon>
        <taxon>Rhodocytophagaceae</taxon>
        <taxon>Xanthocytophaga</taxon>
    </lineage>
</organism>
<reference evidence="15" key="1">
    <citation type="submission" date="2023-05" db="EMBL/GenBank/DDBJ databases">
        <authorList>
            <person name="Zhang X."/>
        </authorList>
    </citation>
    <scope>NUCLEOTIDE SEQUENCE</scope>
    <source>
        <strain evidence="15">YF14B1</strain>
    </source>
</reference>
<dbReference type="Gene3D" id="2.60.40.1120">
    <property type="entry name" value="Carboxypeptidase-like, regulatory domain"/>
    <property type="match status" value="1"/>
</dbReference>
<evidence type="ECO:0000256" key="9">
    <source>
        <dbReference type="ARBA" id="ARBA00023237"/>
    </source>
</evidence>
<feature type="signal peptide" evidence="12">
    <location>
        <begin position="1"/>
        <end position="25"/>
    </location>
</feature>
<evidence type="ECO:0000313" key="15">
    <source>
        <dbReference type="EMBL" id="MDJ1483612.1"/>
    </source>
</evidence>
<evidence type="ECO:0000256" key="11">
    <source>
        <dbReference type="RuleBase" id="RU003357"/>
    </source>
</evidence>
<feature type="domain" description="TonB-dependent receptor-like beta-barrel" evidence="13">
    <location>
        <begin position="434"/>
        <end position="971"/>
    </location>
</feature>
<evidence type="ECO:0000313" key="16">
    <source>
        <dbReference type="Proteomes" id="UP001241110"/>
    </source>
</evidence>
<dbReference type="PANTHER" id="PTHR30069">
    <property type="entry name" value="TONB-DEPENDENT OUTER MEMBRANE RECEPTOR"/>
    <property type="match status" value="1"/>
</dbReference>
<dbReference type="Gene3D" id="2.40.170.20">
    <property type="entry name" value="TonB-dependent receptor, beta-barrel domain"/>
    <property type="match status" value="1"/>
</dbReference>